<gene>
    <name evidence="3" type="ORF">DCAF_LOCUS15919</name>
</gene>
<dbReference type="PANTHER" id="PTHR46444:SF3">
    <property type="entry name" value="DCD (DEVELOPMENT AND CELL DEATH) DOMAIN PROTEIN"/>
    <property type="match status" value="1"/>
</dbReference>
<protein>
    <recommendedName>
        <fullName evidence="2">DCD domain-containing protein</fullName>
    </recommendedName>
</protein>
<keyword evidence="4" id="KW-1185">Reference proteome</keyword>
<dbReference type="InterPro" id="IPR013989">
    <property type="entry name" value="Dev_and_cell_death_domain"/>
</dbReference>
<evidence type="ECO:0000313" key="3">
    <source>
        <dbReference type="EMBL" id="CAK7340832.1"/>
    </source>
</evidence>
<dbReference type="SMART" id="SM00767">
    <property type="entry name" value="DCD"/>
    <property type="match status" value="1"/>
</dbReference>
<feature type="region of interest" description="Disordered" evidence="1">
    <location>
        <begin position="1"/>
        <end position="187"/>
    </location>
</feature>
<dbReference type="EMBL" id="CAWUPB010001160">
    <property type="protein sequence ID" value="CAK7340832.1"/>
    <property type="molecule type" value="Genomic_DNA"/>
</dbReference>
<feature type="region of interest" description="Disordered" evidence="1">
    <location>
        <begin position="403"/>
        <end position="427"/>
    </location>
</feature>
<feature type="compositionally biased region" description="Basic residues" evidence="1">
    <location>
        <begin position="58"/>
        <end position="75"/>
    </location>
</feature>
<feature type="compositionally biased region" description="Basic and acidic residues" evidence="1">
    <location>
        <begin position="107"/>
        <end position="146"/>
    </location>
</feature>
<proteinExistence type="predicted"/>
<evidence type="ECO:0000259" key="2">
    <source>
        <dbReference type="PROSITE" id="PS51222"/>
    </source>
</evidence>
<dbReference type="Pfam" id="PF10539">
    <property type="entry name" value="Dev_Cell_Death"/>
    <property type="match status" value="1"/>
</dbReference>
<organism evidence="3 4">
    <name type="scientific">Dovyalis caffra</name>
    <dbReference type="NCBI Taxonomy" id="77055"/>
    <lineage>
        <taxon>Eukaryota</taxon>
        <taxon>Viridiplantae</taxon>
        <taxon>Streptophyta</taxon>
        <taxon>Embryophyta</taxon>
        <taxon>Tracheophyta</taxon>
        <taxon>Spermatophyta</taxon>
        <taxon>Magnoliopsida</taxon>
        <taxon>eudicotyledons</taxon>
        <taxon>Gunneridae</taxon>
        <taxon>Pentapetalae</taxon>
        <taxon>rosids</taxon>
        <taxon>fabids</taxon>
        <taxon>Malpighiales</taxon>
        <taxon>Salicaceae</taxon>
        <taxon>Flacourtieae</taxon>
        <taxon>Dovyalis</taxon>
    </lineage>
</organism>
<feature type="compositionally biased region" description="Basic and acidic residues" evidence="1">
    <location>
        <begin position="158"/>
        <end position="171"/>
    </location>
</feature>
<sequence length="595" mass="67820">MEEEINNTEAENLAEASMELQPTENNNMETENATEALPKSLSKTNNDEDGNHTTKGQSSRHRTPKSLKAKSKAIKKPSASNSLKSKNAESSPKIQGKNRKKKNHLQSNEERSKNEHGDADNRNSSEKNVSNKEHIENSQEIRKNQERFVGSRKGQKNQKSEEKRGGSDKSWRNKKNKGKLDEKEKNEQYEKKEKLGGMIFMCSAKTKPDCFRYRVMGVTMNKKELILGVKPGLKLFLYDFDLKLMYGIYEASSSGGVKLEPKAFGGSFPVQVRFVVHKDCFPITESVFKKAIKDNYNEKNKFKTELTVRQVQKLSALFRPARVPVHSPPTVTVRDREVYGGSRELQVHSDREAFARANHDARSYPVRADERDQRVEYREVGSTHRDEIPRDLFMSEKDYRTYGLPGERRNLTPSHHNSSTLDPYQRGQEREHLLRQPDPIYRDTVPLQREAVLADPLYLNQAYNPGGRRELLPATTITATASGSALTALDRYTRDSYYTNHYGASSADAYLPPPRRDEVSSGSYYVDGRRETYLFDADPLHRRETVQEDRLHSLYPANALSNYNQVLQYHGAKPETAPPPVSSLYSFAGPSVSYR</sequence>
<reference evidence="3 4" key="1">
    <citation type="submission" date="2024-01" db="EMBL/GenBank/DDBJ databases">
        <authorList>
            <person name="Waweru B."/>
        </authorList>
    </citation>
    <scope>NUCLEOTIDE SEQUENCE [LARGE SCALE GENOMIC DNA]</scope>
</reference>
<feature type="compositionally biased region" description="Polar residues" evidence="1">
    <location>
        <begin position="411"/>
        <end position="422"/>
    </location>
</feature>
<accession>A0AAV1RZ85</accession>
<feature type="compositionally biased region" description="Low complexity" evidence="1">
    <location>
        <begin position="23"/>
        <end position="36"/>
    </location>
</feature>
<dbReference type="PROSITE" id="PS51222">
    <property type="entry name" value="DCD"/>
    <property type="match status" value="1"/>
</dbReference>
<feature type="compositionally biased region" description="Basic and acidic residues" evidence="1">
    <location>
        <begin position="178"/>
        <end position="187"/>
    </location>
</feature>
<feature type="domain" description="DCD" evidence="2">
    <location>
        <begin position="193"/>
        <end position="320"/>
    </location>
</feature>
<feature type="compositionally biased region" description="Polar residues" evidence="1">
    <location>
        <begin position="83"/>
        <end position="93"/>
    </location>
</feature>
<dbReference type="PANTHER" id="PTHR46444">
    <property type="entry name" value="DCD (DEVELOPMENT AND CELL DEATH) DOMAIN PROTEIN-RELATED"/>
    <property type="match status" value="1"/>
</dbReference>
<dbReference type="AlphaFoldDB" id="A0AAV1RZ85"/>
<name>A0AAV1RZ85_9ROSI</name>
<evidence type="ECO:0000313" key="4">
    <source>
        <dbReference type="Proteomes" id="UP001314170"/>
    </source>
</evidence>
<dbReference type="Proteomes" id="UP001314170">
    <property type="component" value="Unassembled WGS sequence"/>
</dbReference>
<comment type="caution">
    <text evidence="3">The sequence shown here is derived from an EMBL/GenBank/DDBJ whole genome shotgun (WGS) entry which is preliminary data.</text>
</comment>
<evidence type="ECO:0000256" key="1">
    <source>
        <dbReference type="SAM" id="MobiDB-lite"/>
    </source>
</evidence>